<comment type="caution">
    <text evidence="2">The sequence shown here is derived from an EMBL/GenBank/DDBJ whole genome shotgun (WGS) entry which is preliminary data.</text>
</comment>
<dbReference type="AlphaFoldDB" id="A0A5B7G8N2"/>
<evidence type="ECO:0000256" key="1">
    <source>
        <dbReference type="SAM" id="MobiDB-lite"/>
    </source>
</evidence>
<accession>A0A5B7G8N2</accession>
<sequence>MLVRYSFRYSVRLLQDCYGGNDAPPLLFVSVALRWSSRLRATLSRRRVSAPRIKPRLGSRSRKENQLEHQPLTCHEASSVLGWRHDEQGKEQCTEQRRHTPVSRGSFTSSLTAFCVSRLASWRDAGVAPWAGGQGRGATVSLRTRDLLLPLSGRPKTLHLGSPRLRTSGARRV</sequence>
<gene>
    <name evidence="2" type="ORF">E2C01_046763</name>
</gene>
<dbReference type="EMBL" id="VSRR010011221">
    <property type="protein sequence ID" value="MPC52884.1"/>
    <property type="molecule type" value="Genomic_DNA"/>
</dbReference>
<protein>
    <submittedName>
        <fullName evidence="2">Uncharacterized protein</fullName>
    </submittedName>
</protein>
<evidence type="ECO:0000313" key="2">
    <source>
        <dbReference type="EMBL" id="MPC52884.1"/>
    </source>
</evidence>
<reference evidence="2 3" key="1">
    <citation type="submission" date="2019-05" db="EMBL/GenBank/DDBJ databases">
        <title>Another draft genome of Portunus trituberculatus and its Hox gene families provides insights of decapod evolution.</title>
        <authorList>
            <person name="Jeong J.-H."/>
            <person name="Song I."/>
            <person name="Kim S."/>
            <person name="Choi T."/>
            <person name="Kim D."/>
            <person name="Ryu S."/>
            <person name="Kim W."/>
        </authorList>
    </citation>
    <scope>NUCLEOTIDE SEQUENCE [LARGE SCALE GENOMIC DNA]</scope>
    <source>
        <tissue evidence="2">Muscle</tissue>
    </source>
</reference>
<evidence type="ECO:0000313" key="3">
    <source>
        <dbReference type="Proteomes" id="UP000324222"/>
    </source>
</evidence>
<name>A0A5B7G8N2_PORTR</name>
<organism evidence="2 3">
    <name type="scientific">Portunus trituberculatus</name>
    <name type="common">Swimming crab</name>
    <name type="synonym">Neptunus trituberculatus</name>
    <dbReference type="NCBI Taxonomy" id="210409"/>
    <lineage>
        <taxon>Eukaryota</taxon>
        <taxon>Metazoa</taxon>
        <taxon>Ecdysozoa</taxon>
        <taxon>Arthropoda</taxon>
        <taxon>Crustacea</taxon>
        <taxon>Multicrustacea</taxon>
        <taxon>Malacostraca</taxon>
        <taxon>Eumalacostraca</taxon>
        <taxon>Eucarida</taxon>
        <taxon>Decapoda</taxon>
        <taxon>Pleocyemata</taxon>
        <taxon>Brachyura</taxon>
        <taxon>Eubrachyura</taxon>
        <taxon>Portunoidea</taxon>
        <taxon>Portunidae</taxon>
        <taxon>Portuninae</taxon>
        <taxon>Portunus</taxon>
    </lineage>
</organism>
<keyword evidence="3" id="KW-1185">Reference proteome</keyword>
<feature type="region of interest" description="Disordered" evidence="1">
    <location>
        <begin position="154"/>
        <end position="173"/>
    </location>
</feature>
<proteinExistence type="predicted"/>
<dbReference type="Proteomes" id="UP000324222">
    <property type="component" value="Unassembled WGS sequence"/>
</dbReference>